<evidence type="ECO:0000313" key="2">
    <source>
        <dbReference type="Proteomes" id="UP001162992"/>
    </source>
</evidence>
<dbReference type="Proteomes" id="UP001162992">
    <property type="component" value="Chromosome 18"/>
</dbReference>
<comment type="caution">
    <text evidence="1">The sequence shown here is derived from an EMBL/GenBank/DDBJ whole genome shotgun (WGS) entry which is preliminary data.</text>
</comment>
<organism evidence="1 2">
    <name type="scientific">Diphasiastrum complanatum</name>
    <name type="common">Issler's clubmoss</name>
    <name type="synonym">Lycopodium complanatum</name>
    <dbReference type="NCBI Taxonomy" id="34168"/>
    <lineage>
        <taxon>Eukaryota</taxon>
        <taxon>Viridiplantae</taxon>
        <taxon>Streptophyta</taxon>
        <taxon>Embryophyta</taxon>
        <taxon>Tracheophyta</taxon>
        <taxon>Lycopodiopsida</taxon>
        <taxon>Lycopodiales</taxon>
        <taxon>Lycopodiaceae</taxon>
        <taxon>Lycopodioideae</taxon>
        <taxon>Diphasiastrum</taxon>
    </lineage>
</organism>
<protein>
    <submittedName>
        <fullName evidence="1">Uncharacterized protein</fullName>
    </submittedName>
</protein>
<sequence length="159" mass="17239">MANEGNAVSSLLDFINRREGDPLIGTSLKQLSGDGGAPPLAQKSSFVALKSRPPCEYHNYKPLGLSLCFEGSKVQAVHVYNGTHGYSAYQGELPYGLRMQMRGIDIVKLLGEPDEKMGGGRGGPISIAYKGQGIQVNFVGHEWEDKHNIIDSLTIHEPT</sequence>
<name>A0ACC2AYL3_DIPCM</name>
<gene>
    <name evidence="1" type="ORF">O6H91_18G004600</name>
</gene>
<proteinExistence type="predicted"/>
<dbReference type="EMBL" id="CM055109">
    <property type="protein sequence ID" value="KAJ7522287.1"/>
    <property type="molecule type" value="Genomic_DNA"/>
</dbReference>
<reference evidence="2" key="1">
    <citation type="journal article" date="2024" name="Proc. Natl. Acad. Sci. U.S.A.">
        <title>Extraordinary preservation of gene collinearity over three hundred million years revealed in homosporous lycophytes.</title>
        <authorList>
            <person name="Li C."/>
            <person name="Wickell D."/>
            <person name="Kuo L.Y."/>
            <person name="Chen X."/>
            <person name="Nie B."/>
            <person name="Liao X."/>
            <person name="Peng D."/>
            <person name="Ji J."/>
            <person name="Jenkins J."/>
            <person name="Williams M."/>
            <person name="Shu S."/>
            <person name="Plott C."/>
            <person name="Barry K."/>
            <person name="Rajasekar S."/>
            <person name="Grimwood J."/>
            <person name="Han X."/>
            <person name="Sun S."/>
            <person name="Hou Z."/>
            <person name="He W."/>
            <person name="Dai G."/>
            <person name="Sun C."/>
            <person name="Schmutz J."/>
            <person name="Leebens-Mack J.H."/>
            <person name="Li F.W."/>
            <person name="Wang L."/>
        </authorList>
    </citation>
    <scope>NUCLEOTIDE SEQUENCE [LARGE SCALE GENOMIC DNA]</scope>
    <source>
        <strain evidence="2">cv. PW_Plant_1</strain>
    </source>
</reference>
<evidence type="ECO:0000313" key="1">
    <source>
        <dbReference type="EMBL" id="KAJ7522287.1"/>
    </source>
</evidence>
<keyword evidence="2" id="KW-1185">Reference proteome</keyword>
<accession>A0ACC2AYL3</accession>